<evidence type="ECO:0000313" key="3">
    <source>
        <dbReference type="EMBL" id="PAV31642.1"/>
    </source>
</evidence>
<name>A0A2A2IJE2_9BACI</name>
<dbReference type="SMART" id="SM01061">
    <property type="entry name" value="CAT_RBD"/>
    <property type="match status" value="1"/>
</dbReference>
<dbReference type="Pfam" id="PF00874">
    <property type="entry name" value="PRD"/>
    <property type="match status" value="2"/>
</dbReference>
<keyword evidence="4" id="KW-1185">Reference proteome</keyword>
<dbReference type="InterPro" id="IPR036634">
    <property type="entry name" value="PRD_sf"/>
</dbReference>
<dbReference type="Proteomes" id="UP000218887">
    <property type="component" value="Unassembled WGS sequence"/>
</dbReference>
<dbReference type="GO" id="GO:0006355">
    <property type="term" value="P:regulation of DNA-templated transcription"/>
    <property type="evidence" value="ECO:0007669"/>
    <property type="project" value="InterPro"/>
</dbReference>
<feature type="domain" description="PRD" evidence="2">
    <location>
        <begin position="61"/>
        <end position="166"/>
    </location>
</feature>
<dbReference type="InterPro" id="IPR036650">
    <property type="entry name" value="CAT_RNA-bd_dom_sf"/>
</dbReference>
<sequence>MRITKILNNNAVVVMDGDEEKIAIGAGVGYEKKNKDIVNKVKIEKLFVSKESEKLQQLLLRIPEEHFMITEEIIAYAEENLGTKLNDHIRIALTDHISFAIDREKQGIHIKNKLLPEIKVLYKKEFDIGLWAIQHIENKFNMRIPIDEAAFIALHVHAMKIQGGDLHEIVRQTSVLKNMVQTINQKLSIKVESDDIAYERLIHHLRFAMIRLKDNEHHTMDDEMFQMIKRKFPIAYDCAASVAQELSAKHDIHLPEDELGYITLHIERLRNK</sequence>
<dbReference type="PROSITE" id="PS51372">
    <property type="entry name" value="PRD_2"/>
    <property type="match status" value="2"/>
</dbReference>
<dbReference type="InterPro" id="IPR011608">
    <property type="entry name" value="PRD"/>
</dbReference>
<dbReference type="PANTHER" id="PTHR30185">
    <property type="entry name" value="CRYPTIC BETA-GLUCOSIDE BGL OPERON ANTITERMINATOR"/>
    <property type="match status" value="1"/>
</dbReference>
<organism evidence="3 4">
    <name type="scientific">Virgibacillus profundi</name>
    <dbReference type="NCBI Taxonomy" id="2024555"/>
    <lineage>
        <taxon>Bacteria</taxon>
        <taxon>Bacillati</taxon>
        <taxon>Bacillota</taxon>
        <taxon>Bacilli</taxon>
        <taxon>Bacillales</taxon>
        <taxon>Bacillaceae</taxon>
        <taxon>Virgibacillus</taxon>
    </lineage>
</organism>
<dbReference type="Pfam" id="PF03123">
    <property type="entry name" value="CAT_RBD"/>
    <property type="match status" value="1"/>
</dbReference>
<comment type="caution">
    <text evidence="3">The sequence shown here is derived from an EMBL/GenBank/DDBJ whole genome shotgun (WGS) entry which is preliminary data.</text>
</comment>
<dbReference type="RefSeq" id="WP_095654011.1">
    <property type="nucleotide sequence ID" value="NZ_NPOA01000001.1"/>
</dbReference>
<evidence type="ECO:0000259" key="2">
    <source>
        <dbReference type="PROSITE" id="PS51372"/>
    </source>
</evidence>
<dbReference type="SUPFAM" id="SSF50151">
    <property type="entry name" value="SacY-like RNA-binding domain"/>
    <property type="match status" value="1"/>
</dbReference>
<dbReference type="OrthoDB" id="9813552at2"/>
<dbReference type="PANTHER" id="PTHR30185:SF15">
    <property type="entry name" value="CRYPTIC BETA-GLUCOSIDE BGL OPERON ANTITERMINATOR"/>
    <property type="match status" value="1"/>
</dbReference>
<dbReference type="Gene3D" id="2.30.24.10">
    <property type="entry name" value="CAT RNA-binding domain"/>
    <property type="match status" value="1"/>
</dbReference>
<accession>A0A2A2IJE2</accession>
<feature type="domain" description="PRD" evidence="2">
    <location>
        <begin position="167"/>
        <end position="272"/>
    </location>
</feature>
<keyword evidence="1" id="KW-0677">Repeat</keyword>
<reference evidence="3 4" key="1">
    <citation type="submission" date="2017-08" db="EMBL/GenBank/DDBJ databases">
        <title>Virgibacillus indicus sp. nov. and Virgibacillus profoundi sp. nov, two moderately halophilic bacteria isolated from marine sediment by using the Microfluidic Streak Plate.</title>
        <authorList>
            <person name="Xu B."/>
            <person name="Hu B."/>
            <person name="Wang J."/>
            <person name="Zhu Y."/>
            <person name="Huang L."/>
            <person name="Du W."/>
            <person name="Huang Y."/>
        </authorList>
    </citation>
    <scope>NUCLEOTIDE SEQUENCE [LARGE SCALE GENOMIC DNA]</scope>
    <source>
        <strain evidence="3 4">IO3-P3-H5</strain>
    </source>
</reference>
<evidence type="ECO:0000256" key="1">
    <source>
        <dbReference type="ARBA" id="ARBA00022737"/>
    </source>
</evidence>
<dbReference type="SUPFAM" id="SSF63520">
    <property type="entry name" value="PTS-regulatory domain, PRD"/>
    <property type="match status" value="2"/>
</dbReference>
<dbReference type="GO" id="GO:0003723">
    <property type="term" value="F:RNA binding"/>
    <property type="evidence" value="ECO:0007669"/>
    <property type="project" value="InterPro"/>
</dbReference>
<gene>
    <name evidence="3" type="ORF">CIL05_03010</name>
</gene>
<protein>
    <submittedName>
        <fullName evidence="3">Levansucrase</fullName>
    </submittedName>
</protein>
<dbReference type="InterPro" id="IPR004341">
    <property type="entry name" value="CAT_RNA-bd_dom"/>
</dbReference>
<proteinExistence type="predicted"/>
<dbReference type="Gene3D" id="1.10.1790.10">
    <property type="entry name" value="PRD domain"/>
    <property type="match status" value="2"/>
</dbReference>
<dbReference type="AlphaFoldDB" id="A0A2A2IJE2"/>
<dbReference type="EMBL" id="NPOA01000001">
    <property type="protein sequence ID" value="PAV31642.1"/>
    <property type="molecule type" value="Genomic_DNA"/>
</dbReference>
<evidence type="ECO:0000313" key="4">
    <source>
        <dbReference type="Proteomes" id="UP000218887"/>
    </source>
</evidence>
<dbReference type="InterPro" id="IPR050661">
    <property type="entry name" value="BglG_antiterminators"/>
</dbReference>